<evidence type="ECO:0000313" key="3">
    <source>
        <dbReference type="Proteomes" id="UP001258315"/>
    </source>
</evidence>
<dbReference type="RefSeq" id="WP_311947137.1">
    <property type="nucleotide sequence ID" value="NZ_JAVLVU010000001.1"/>
</dbReference>
<keyword evidence="1" id="KW-0732">Signal</keyword>
<comment type="caution">
    <text evidence="2">The sequence shown here is derived from an EMBL/GenBank/DDBJ whole genome shotgun (WGS) entry which is preliminary data.</text>
</comment>
<dbReference type="EMBL" id="JAVLVU010000001">
    <property type="protein sequence ID" value="MDT3401279.1"/>
    <property type="molecule type" value="Genomic_DNA"/>
</dbReference>
<proteinExistence type="predicted"/>
<name>A0ABU3GNC7_9SPHI</name>
<reference evidence="3" key="1">
    <citation type="submission" date="2023-07" db="EMBL/GenBank/DDBJ databases">
        <title>Functional and genomic diversity of the sorghum phyllosphere microbiome.</title>
        <authorList>
            <person name="Shade A."/>
        </authorList>
    </citation>
    <scope>NUCLEOTIDE SEQUENCE [LARGE SCALE GENOMIC DNA]</scope>
    <source>
        <strain evidence="3">SORGH_AS_0422</strain>
    </source>
</reference>
<feature type="signal peptide" evidence="1">
    <location>
        <begin position="1"/>
        <end position="18"/>
    </location>
</feature>
<evidence type="ECO:0000313" key="2">
    <source>
        <dbReference type="EMBL" id="MDT3401279.1"/>
    </source>
</evidence>
<organism evidence="2 3">
    <name type="scientific">Mucilaginibacter terrae</name>
    <dbReference type="NCBI Taxonomy" id="1955052"/>
    <lineage>
        <taxon>Bacteria</taxon>
        <taxon>Pseudomonadati</taxon>
        <taxon>Bacteroidota</taxon>
        <taxon>Sphingobacteriia</taxon>
        <taxon>Sphingobacteriales</taxon>
        <taxon>Sphingobacteriaceae</taxon>
        <taxon>Mucilaginibacter</taxon>
    </lineage>
</organism>
<feature type="chain" id="PRO_5046944009" evidence="1">
    <location>
        <begin position="19"/>
        <end position="220"/>
    </location>
</feature>
<protein>
    <submittedName>
        <fullName evidence="2">Molybdenum cofactor biosynthesis enzyme MoaA</fullName>
    </submittedName>
</protein>
<dbReference type="Proteomes" id="UP001258315">
    <property type="component" value="Unassembled WGS sequence"/>
</dbReference>
<sequence>MKYGLSCLLVFTAMTASAQRVVLDIRHLTAVTENTAVRSRAEATHASYLNNINNNLNSLNTNVGSVVIAQTMIYQALSNVNSALKNGLAVRNMAAIIADMTGYINRAVDMAREEPYLLMFANQMAAEMRTRSTALVTDVSGFILKEGGQVLADYNARDQLLRRVTQQLQILDSLAYGAWKAMYWARQRGVIATLNPFAGFINRDRAMVEQIIRNAKYLKP</sequence>
<evidence type="ECO:0000256" key="1">
    <source>
        <dbReference type="SAM" id="SignalP"/>
    </source>
</evidence>
<accession>A0ABU3GNC7</accession>
<keyword evidence="3" id="KW-1185">Reference proteome</keyword>
<gene>
    <name evidence="2" type="ORF">QE417_000351</name>
</gene>